<accession>A0A644Z5I9</accession>
<gene>
    <name evidence="3" type="ORF">SDC9_82687</name>
</gene>
<sequence length="330" mass="35773">MKQSTVVTKIVMSLLFAVVLVYLGGAIWRSISRPYNSVLAYRYTMDDSVEADGWLVRDETVLSGGNGILDVLLDEGEKAAAGETVAVFYRDQAARDRKHQLTALELKLDQLNYYANETDQVQESVKLDDEIVEAIAGLKYSVATQDFTRVSDEAISLKNLVFRREYSYSSDGEAGVQTQITETSQEIQSLNAEAALDTTALKTSLSGIFSAQVDGYESLLTPGSLAGLTPSSLRALTGQPPGSTDGVGKIITSSKWYLAAVVSQEDAQRLSKYNTVSVSFSRAFSGEVSMQVESVSGAENGEAALVLSSTRQLSQTTLLRCQTVNIIFNH</sequence>
<name>A0A644Z5I9_9ZZZZ</name>
<feature type="domain" description="RND related barrel-sandwich hybrid" evidence="2">
    <location>
        <begin position="60"/>
        <end position="237"/>
    </location>
</feature>
<evidence type="ECO:0000313" key="3">
    <source>
        <dbReference type="EMBL" id="MPM36092.1"/>
    </source>
</evidence>
<dbReference type="AlphaFoldDB" id="A0A644Z5I9"/>
<keyword evidence="1" id="KW-0472">Membrane</keyword>
<evidence type="ECO:0000259" key="2">
    <source>
        <dbReference type="Pfam" id="PF26018"/>
    </source>
</evidence>
<organism evidence="3">
    <name type="scientific">bioreactor metagenome</name>
    <dbReference type="NCBI Taxonomy" id="1076179"/>
    <lineage>
        <taxon>unclassified sequences</taxon>
        <taxon>metagenomes</taxon>
        <taxon>ecological metagenomes</taxon>
    </lineage>
</organism>
<keyword evidence="1" id="KW-0812">Transmembrane</keyword>
<dbReference type="InterPro" id="IPR058709">
    <property type="entry name" value="BSH_RND-rel"/>
</dbReference>
<dbReference type="EMBL" id="VSSQ01007495">
    <property type="protein sequence ID" value="MPM36092.1"/>
    <property type="molecule type" value="Genomic_DNA"/>
</dbReference>
<evidence type="ECO:0000256" key="1">
    <source>
        <dbReference type="SAM" id="Phobius"/>
    </source>
</evidence>
<feature type="transmembrane region" description="Helical" evidence="1">
    <location>
        <begin position="6"/>
        <end position="28"/>
    </location>
</feature>
<proteinExistence type="predicted"/>
<keyword evidence="1" id="KW-1133">Transmembrane helix</keyword>
<comment type="caution">
    <text evidence="3">The sequence shown here is derived from an EMBL/GenBank/DDBJ whole genome shotgun (WGS) entry which is preliminary data.</text>
</comment>
<reference evidence="3" key="1">
    <citation type="submission" date="2019-08" db="EMBL/GenBank/DDBJ databases">
        <authorList>
            <person name="Kucharzyk K."/>
            <person name="Murdoch R.W."/>
            <person name="Higgins S."/>
            <person name="Loffler F."/>
        </authorList>
    </citation>
    <scope>NUCLEOTIDE SEQUENCE</scope>
</reference>
<protein>
    <recommendedName>
        <fullName evidence="2">RND related barrel-sandwich hybrid domain-containing protein</fullName>
    </recommendedName>
</protein>
<dbReference type="Pfam" id="PF26018">
    <property type="entry name" value="BSH_RND_rel"/>
    <property type="match status" value="1"/>
</dbReference>